<keyword evidence="1" id="KW-0472">Membrane</keyword>
<dbReference type="Proteomes" id="UP000190888">
    <property type="component" value="Unassembled WGS sequence"/>
</dbReference>
<keyword evidence="3" id="KW-1185">Reference proteome</keyword>
<dbReference type="RefSeq" id="WP_078831955.1">
    <property type="nucleotide sequence ID" value="NZ_FUWH01000008.1"/>
</dbReference>
<dbReference type="AlphaFoldDB" id="A0A1T4QAM4"/>
<evidence type="ECO:0000313" key="2">
    <source>
        <dbReference type="EMBL" id="SKA00755.1"/>
    </source>
</evidence>
<keyword evidence="1" id="KW-1133">Transmembrane helix</keyword>
<feature type="transmembrane region" description="Helical" evidence="1">
    <location>
        <begin position="105"/>
        <end position="126"/>
    </location>
</feature>
<protein>
    <submittedName>
        <fullName evidence="2">Signal transducer regulating beta-lactamase production, contains metallopeptidase domain</fullName>
    </submittedName>
</protein>
<dbReference type="InterPro" id="IPR052173">
    <property type="entry name" value="Beta-lactam_resp_regulator"/>
</dbReference>
<dbReference type="PANTHER" id="PTHR34978">
    <property type="entry name" value="POSSIBLE SENSOR-TRANSDUCER PROTEIN BLAR"/>
    <property type="match status" value="1"/>
</dbReference>
<sequence length="598" mass="67845">MIGYLLEVAAMIVIAWLFYTVLLRRETFFGVNRILLLSLVVMAFVLPQFTIPQQFSIRARLEPGVIPISRAVPVQLPVHTMDSLQSTAASVTTTSVSAPAAERGWSYWLLVIYWVGVVILGVNFLVQLLSVLYKRLTLQAIRDHDITILEEKGDRSPGSFWNLVFINPGRYEWDTYEQILAHEKIHARKKHTIDLLLAELLVIFQWFNVFAWLLRKRIEANLEYQADRNLLDEQHYDVTSYQLNLLKIAVPNELLRIQSGYNQSLLQKRILMMGQRRSGLHQSWKYLAVIPVLLFTMSLINRSVEEPVSTIAQIPLVSTKADQSLADPVVKTHTEPPVTEKKQKAEPVTTFRKDSGIAVVTEKQMLNVPDQTNELQTANLTAKLIENKPVVNTVPVNSREPVSNEGIYSPYSVKEVELFNKTGISAAVLKGYYDIGWGKSGAVNLVKLYREKITPAFIRGYQAIGLKDLTVERLVQLKRWEFSAGSIQGYHNVGLANLPVDSLYYLRYNNISAADVQGILKLGFTNVSCYEFVLLEKNEVRPSYIQSFQQLGFKDITLAQAIELKKRAIKASRVSEMMKNGLAINSISQFLQELKSQK</sequence>
<evidence type="ECO:0000256" key="1">
    <source>
        <dbReference type="SAM" id="Phobius"/>
    </source>
</evidence>
<dbReference type="OrthoDB" id="1522859at2"/>
<dbReference type="STRING" id="413434.SAMN04488132_1088"/>
<reference evidence="2 3" key="1">
    <citation type="submission" date="2017-02" db="EMBL/GenBank/DDBJ databases">
        <authorList>
            <person name="Peterson S.W."/>
        </authorList>
    </citation>
    <scope>NUCLEOTIDE SEQUENCE [LARGE SCALE GENOMIC DNA]</scope>
    <source>
        <strain evidence="2 3">DSM 22335</strain>
    </source>
</reference>
<dbReference type="PANTHER" id="PTHR34978:SF3">
    <property type="entry name" value="SLR0241 PROTEIN"/>
    <property type="match status" value="1"/>
</dbReference>
<evidence type="ECO:0000313" key="3">
    <source>
        <dbReference type="Proteomes" id="UP000190888"/>
    </source>
</evidence>
<name>A0A1T4QAM4_9BACT</name>
<gene>
    <name evidence="2" type="ORF">SAMN04488132_1088</name>
</gene>
<dbReference type="EMBL" id="FUWH01000008">
    <property type="protein sequence ID" value="SKA00755.1"/>
    <property type="molecule type" value="Genomic_DNA"/>
</dbReference>
<feature type="transmembrane region" description="Helical" evidence="1">
    <location>
        <begin position="6"/>
        <end position="22"/>
    </location>
</feature>
<proteinExistence type="predicted"/>
<organism evidence="2 3">
    <name type="scientific">Sediminibacterium ginsengisoli</name>
    <dbReference type="NCBI Taxonomy" id="413434"/>
    <lineage>
        <taxon>Bacteria</taxon>
        <taxon>Pseudomonadati</taxon>
        <taxon>Bacteroidota</taxon>
        <taxon>Chitinophagia</taxon>
        <taxon>Chitinophagales</taxon>
        <taxon>Chitinophagaceae</taxon>
        <taxon>Sediminibacterium</taxon>
    </lineage>
</organism>
<feature type="transmembrane region" description="Helical" evidence="1">
    <location>
        <begin position="195"/>
        <end position="214"/>
    </location>
</feature>
<keyword evidence="1" id="KW-0812">Transmembrane</keyword>
<accession>A0A1T4QAM4</accession>
<feature type="transmembrane region" description="Helical" evidence="1">
    <location>
        <begin position="34"/>
        <end position="51"/>
    </location>
</feature>